<evidence type="ECO:0000313" key="4">
    <source>
        <dbReference type="Proteomes" id="UP001314263"/>
    </source>
</evidence>
<dbReference type="Proteomes" id="UP001314263">
    <property type="component" value="Unassembled WGS sequence"/>
</dbReference>
<evidence type="ECO:0000256" key="2">
    <source>
        <dbReference type="SAM" id="Phobius"/>
    </source>
</evidence>
<feature type="transmembrane region" description="Helical" evidence="2">
    <location>
        <begin position="140"/>
        <end position="164"/>
    </location>
</feature>
<keyword evidence="4" id="KW-1185">Reference proteome</keyword>
<keyword evidence="2" id="KW-0472">Membrane</keyword>
<dbReference type="EMBL" id="CAUYUE010000015">
    <property type="protein sequence ID" value="CAK0786815.1"/>
    <property type="molecule type" value="Genomic_DNA"/>
</dbReference>
<keyword evidence="2" id="KW-0812">Transmembrane</keyword>
<name>A0AAV1IL91_9CHLO</name>
<comment type="caution">
    <text evidence="3">The sequence shown here is derived from an EMBL/GenBank/DDBJ whole genome shotgun (WGS) entry which is preliminary data.</text>
</comment>
<protein>
    <submittedName>
        <fullName evidence="3">Uncharacterized protein</fullName>
    </submittedName>
</protein>
<feature type="transmembrane region" description="Helical" evidence="2">
    <location>
        <begin position="37"/>
        <end position="58"/>
    </location>
</feature>
<keyword evidence="2" id="KW-1133">Transmembrane helix</keyword>
<accession>A0AAV1IL91</accession>
<dbReference type="AlphaFoldDB" id="A0AAV1IL91"/>
<feature type="transmembrane region" description="Helical" evidence="2">
    <location>
        <begin position="184"/>
        <end position="204"/>
    </location>
</feature>
<reference evidence="3 4" key="1">
    <citation type="submission" date="2023-10" db="EMBL/GenBank/DDBJ databases">
        <authorList>
            <person name="Maclean D."/>
            <person name="Macfadyen A."/>
        </authorList>
    </citation>
    <scope>NUCLEOTIDE SEQUENCE [LARGE SCALE GENOMIC DNA]</scope>
</reference>
<evidence type="ECO:0000256" key="1">
    <source>
        <dbReference type="SAM" id="MobiDB-lite"/>
    </source>
</evidence>
<evidence type="ECO:0000313" key="3">
    <source>
        <dbReference type="EMBL" id="CAK0786815.1"/>
    </source>
</evidence>
<feature type="region of interest" description="Disordered" evidence="1">
    <location>
        <begin position="260"/>
        <end position="315"/>
    </location>
</feature>
<organism evidence="3 4">
    <name type="scientific">Coccomyxa viridis</name>
    <dbReference type="NCBI Taxonomy" id="1274662"/>
    <lineage>
        <taxon>Eukaryota</taxon>
        <taxon>Viridiplantae</taxon>
        <taxon>Chlorophyta</taxon>
        <taxon>core chlorophytes</taxon>
        <taxon>Trebouxiophyceae</taxon>
        <taxon>Trebouxiophyceae incertae sedis</taxon>
        <taxon>Coccomyxaceae</taxon>
        <taxon>Coccomyxa</taxon>
    </lineage>
</organism>
<feature type="transmembrane region" description="Helical" evidence="2">
    <location>
        <begin position="102"/>
        <end position="128"/>
    </location>
</feature>
<sequence length="315" mass="33776">MGGQSSKPAHRNAGAFDVEEDELDDQPGCCGCFAKGVLSFLVSLCLLGIIGLSATAILRSKENYWTAFDSNGQTPAYTFQGGWLSYHQSDSGAAKDLRDLGFAVWIMGLVSGCALGVSFLLAVVYLCVTVFSGAARHYRYISTPAAIVLGAILAVFYILEALAVRSWTDEHLKAPYLIWPREGWAFGMGCALLWLFISLFCCCIPGPRTKDYTKHSEPRPAAPAGNPVYRVKSYPSTAAPEAEGVEPLTGKQRGVLDLEPGGAALEPTSQAPKSGGWLARMSGKPKVAAGPAKGSREGYQTHTDEIRKKYGDKLV</sequence>
<proteinExistence type="predicted"/>
<feature type="compositionally biased region" description="Basic and acidic residues" evidence="1">
    <location>
        <begin position="302"/>
        <end position="315"/>
    </location>
</feature>
<gene>
    <name evidence="3" type="ORF">CVIRNUC_010029</name>
</gene>